<dbReference type="EMBL" id="PYAV01000014">
    <property type="protein sequence ID" value="PSL42590.1"/>
    <property type="molecule type" value="Genomic_DNA"/>
</dbReference>
<evidence type="ECO:0000313" key="1">
    <source>
        <dbReference type="EMBL" id="PSL42590.1"/>
    </source>
</evidence>
<reference evidence="1 2" key="1">
    <citation type="submission" date="2018-03" db="EMBL/GenBank/DDBJ databases">
        <title>Genomic Encyclopedia of Type Strains, Phase III (KMG-III): the genomes of soil and plant-associated and newly described type strains.</title>
        <authorList>
            <person name="Whitman W."/>
        </authorList>
    </citation>
    <scope>NUCLEOTIDE SEQUENCE [LARGE SCALE GENOMIC DNA]</scope>
    <source>
        <strain evidence="1 2">CGMCC 1.07653</strain>
    </source>
</reference>
<gene>
    <name evidence="1" type="ORF">B0H94_11464</name>
</gene>
<dbReference type="AlphaFoldDB" id="A0A2P8H8T2"/>
<proteinExistence type="predicted"/>
<evidence type="ECO:0000313" key="2">
    <source>
        <dbReference type="Proteomes" id="UP000242310"/>
    </source>
</evidence>
<dbReference type="Proteomes" id="UP000242310">
    <property type="component" value="Unassembled WGS sequence"/>
</dbReference>
<dbReference type="RefSeq" id="WP_106589662.1">
    <property type="nucleotide sequence ID" value="NZ_PYAV01000014.1"/>
</dbReference>
<dbReference type="InterPro" id="IPR015947">
    <property type="entry name" value="PUA-like_sf"/>
</dbReference>
<dbReference type="Gene3D" id="2.40.240.20">
    <property type="entry name" value="Hypothetical PUA domain-like, domain 1"/>
    <property type="match status" value="1"/>
</dbReference>
<protein>
    <submittedName>
        <fullName evidence="1">Uncharacterized protein DUF2584</fullName>
    </submittedName>
</protein>
<keyword evidence="2" id="KW-1185">Reference proteome</keyword>
<dbReference type="OrthoDB" id="2361576at2"/>
<sequence length="80" mass="9409">MSDHYFIPQAIITNYKEVNKDENTYLLTEDGYGIYPLDEEIRVKKTKEDRPYAIGIIHKLEWENKQTTLTFSLTKLIGVN</sequence>
<dbReference type="SUPFAM" id="SSF88697">
    <property type="entry name" value="PUA domain-like"/>
    <property type="match status" value="1"/>
</dbReference>
<organism evidence="1 2">
    <name type="scientific">Salsuginibacillus halophilus</name>
    <dbReference type="NCBI Taxonomy" id="517424"/>
    <lineage>
        <taxon>Bacteria</taxon>
        <taxon>Bacillati</taxon>
        <taxon>Bacillota</taxon>
        <taxon>Bacilli</taxon>
        <taxon>Bacillales</taxon>
        <taxon>Bacillaceae</taxon>
        <taxon>Salsuginibacillus</taxon>
    </lineage>
</organism>
<dbReference type="Pfam" id="PF10763">
    <property type="entry name" value="DUF2584"/>
    <property type="match status" value="1"/>
</dbReference>
<accession>A0A2P8H8T2</accession>
<comment type="caution">
    <text evidence="1">The sequence shown here is derived from an EMBL/GenBank/DDBJ whole genome shotgun (WGS) entry which is preliminary data.</text>
</comment>
<dbReference type="InterPro" id="IPR019699">
    <property type="entry name" value="DUF2584"/>
</dbReference>
<name>A0A2P8H8T2_9BACI</name>